<evidence type="ECO:0000256" key="1">
    <source>
        <dbReference type="ARBA" id="ARBA00022527"/>
    </source>
</evidence>
<dbReference type="InterPro" id="IPR050267">
    <property type="entry name" value="Anti-sigma-factor_SerPK"/>
</dbReference>
<organism evidence="4 5">
    <name type="scientific">Nonomuraea helvata</name>
    <dbReference type="NCBI Taxonomy" id="37484"/>
    <lineage>
        <taxon>Bacteria</taxon>
        <taxon>Bacillati</taxon>
        <taxon>Actinomycetota</taxon>
        <taxon>Actinomycetes</taxon>
        <taxon>Streptosporangiales</taxon>
        <taxon>Streptosporangiaceae</taxon>
        <taxon>Nonomuraea</taxon>
    </lineage>
</organism>
<comment type="caution">
    <text evidence="4">The sequence shown here is derived from an EMBL/GenBank/DDBJ whole genome shotgun (WGS) entry which is preliminary data.</text>
</comment>
<keyword evidence="1" id="KW-0808">Transferase</keyword>
<dbReference type="PANTHER" id="PTHR35526:SF3">
    <property type="entry name" value="ANTI-SIGMA-F FACTOR RSBW"/>
    <property type="match status" value="1"/>
</dbReference>
<sequence length="191" mass="21348">MTIDIHDLSIMGRAVLRCSGPRPPSNTDTLGHNRQLIPSPNGDRPRGLEATARRLQGLVRRARAVLEDRHASWELPQDPASIPAGRHLISNKLSEWGIHRRSEIMDTMQLLASELLTNAVEHARGDPVLTLSSRGDTLRCEVWDEDPRLPCTRRHGPNDEGGRGLFMVHLLAKRWGVDLTHTGKAVWFEAS</sequence>
<dbReference type="InterPro" id="IPR036890">
    <property type="entry name" value="HATPase_C_sf"/>
</dbReference>
<dbReference type="CDD" id="cd16936">
    <property type="entry name" value="HATPase_RsbW-like"/>
    <property type="match status" value="1"/>
</dbReference>
<dbReference type="GO" id="GO:0005524">
    <property type="term" value="F:ATP binding"/>
    <property type="evidence" value="ECO:0007669"/>
    <property type="project" value="UniProtKB-KW"/>
</dbReference>
<gene>
    <name evidence="4" type="ORF">ACFFSA_41320</name>
</gene>
<keyword evidence="4" id="KW-0547">Nucleotide-binding</keyword>
<feature type="compositionally biased region" description="Polar residues" evidence="2">
    <location>
        <begin position="25"/>
        <end position="38"/>
    </location>
</feature>
<keyword evidence="1" id="KW-0723">Serine/threonine-protein kinase</keyword>
<evidence type="ECO:0000259" key="3">
    <source>
        <dbReference type="Pfam" id="PF13581"/>
    </source>
</evidence>
<dbReference type="RefSeq" id="WP_344989930.1">
    <property type="nucleotide sequence ID" value="NZ_BAAAXV010000005.1"/>
</dbReference>
<dbReference type="SUPFAM" id="SSF55874">
    <property type="entry name" value="ATPase domain of HSP90 chaperone/DNA topoisomerase II/histidine kinase"/>
    <property type="match status" value="1"/>
</dbReference>
<name>A0ABV5SDB3_9ACTN</name>
<evidence type="ECO:0000313" key="4">
    <source>
        <dbReference type="EMBL" id="MFB9629554.1"/>
    </source>
</evidence>
<reference evidence="4 5" key="1">
    <citation type="submission" date="2024-09" db="EMBL/GenBank/DDBJ databases">
        <authorList>
            <person name="Sun Q."/>
            <person name="Mori K."/>
        </authorList>
    </citation>
    <scope>NUCLEOTIDE SEQUENCE [LARGE SCALE GENOMIC DNA]</scope>
    <source>
        <strain evidence="4 5">JCM 3143</strain>
    </source>
</reference>
<protein>
    <submittedName>
        <fullName evidence="4">ATP-binding protein</fullName>
    </submittedName>
</protein>
<accession>A0ABV5SDB3</accession>
<dbReference type="InterPro" id="IPR003594">
    <property type="entry name" value="HATPase_dom"/>
</dbReference>
<keyword evidence="4" id="KW-0067">ATP-binding</keyword>
<keyword evidence="1" id="KW-0418">Kinase</keyword>
<keyword evidence="5" id="KW-1185">Reference proteome</keyword>
<dbReference type="EMBL" id="JBHMBW010000062">
    <property type="protein sequence ID" value="MFB9629554.1"/>
    <property type="molecule type" value="Genomic_DNA"/>
</dbReference>
<evidence type="ECO:0000256" key="2">
    <source>
        <dbReference type="SAM" id="MobiDB-lite"/>
    </source>
</evidence>
<dbReference type="Pfam" id="PF13581">
    <property type="entry name" value="HATPase_c_2"/>
    <property type="match status" value="1"/>
</dbReference>
<dbReference type="PANTHER" id="PTHR35526">
    <property type="entry name" value="ANTI-SIGMA-F FACTOR RSBW-RELATED"/>
    <property type="match status" value="1"/>
</dbReference>
<proteinExistence type="predicted"/>
<feature type="region of interest" description="Disordered" evidence="2">
    <location>
        <begin position="19"/>
        <end position="47"/>
    </location>
</feature>
<evidence type="ECO:0000313" key="5">
    <source>
        <dbReference type="Proteomes" id="UP001589532"/>
    </source>
</evidence>
<dbReference type="Proteomes" id="UP001589532">
    <property type="component" value="Unassembled WGS sequence"/>
</dbReference>
<feature type="domain" description="Histidine kinase/HSP90-like ATPase" evidence="3">
    <location>
        <begin position="76"/>
        <end position="188"/>
    </location>
</feature>
<dbReference type="Gene3D" id="3.30.565.10">
    <property type="entry name" value="Histidine kinase-like ATPase, C-terminal domain"/>
    <property type="match status" value="1"/>
</dbReference>